<name>A0A1S6XXK3_9REOV</name>
<evidence type="ECO:0000256" key="1">
    <source>
        <dbReference type="PROSITE-ProRule" id="PRU00266"/>
    </source>
</evidence>
<dbReference type="CDD" id="cd00048">
    <property type="entry name" value="DSRM_SF"/>
    <property type="match status" value="1"/>
</dbReference>
<dbReference type="InterPro" id="IPR014720">
    <property type="entry name" value="dsRBD_dom"/>
</dbReference>
<dbReference type="SMART" id="SM00358">
    <property type="entry name" value="DSRM"/>
    <property type="match status" value="1"/>
</dbReference>
<evidence type="ECO:0000313" key="3">
    <source>
        <dbReference type="EMBL" id="AQX34666.1"/>
    </source>
</evidence>
<accession>A0A1S6XXK3</accession>
<organism evidence="3">
    <name type="scientific">Rotavirus I</name>
    <dbReference type="NCBI Taxonomy" id="1637496"/>
    <lineage>
        <taxon>Viruses</taxon>
        <taxon>Riboviria</taxon>
        <taxon>Orthornavirae</taxon>
        <taxon>Duplornaviricota</taxon>
        <taxon>Resentoviricetes</taxon>
        <taxon>Reovirales</taxon>
        <taxon>Sedoreoviridae</taxon>
        <taxon>Rotavirus</taxon>
        <taxon>Rotavirus iotagastroenteritidis</taxon>
    </lineage>
</organism>
<reference evidence="3" key="1">
    <citation type="submission" date="2016-10" db="EMBL/GenBank/DDBJ databases">
        <authorList>
            <person name="de Groot N.N."/>
        </authorList>
    </citation>
    <scope>NUCLEOTIDE SEQUENCE</scope>
</reference>
<dbReference type="Pfam" id="PF00035">
    <property type="entry name" value="dsrm"/>
    <property type="match status" value="1"/>
</dbReference>
<reference evidence="3" key="2">
    <citation type="journal article" date="2017" name="Virus Genes">
        <title>Rotavirus I in feces of a cat with diarrhea.</title>
        <authorList>
            <person name="Phan T.G."/>
            <person name="Leutenegger C.M."/>
            <person name="Chan R."/>
            <person name="Delwart E."/>
        </authorList>
    </citation>
    <scope>NUCLEOTIDE SEQUENCE</scope>
</reference>
<sequence>MSFINLIHYCSSAGGARHVLSKKAWMRGEIIRKTVSDKRLSDNECRIDSPKAMYEPNMRIILADLCFCKASCDQMHLLAGTEFIARPQLCDSRVILLPCGVEDAEIDHFSRNVMVEGLEFEMCACGNRRIKRADVFGLEFANIYTICQNNLNTVIYNEGMNECIHCTEPTFDIEPANGFGGNGYTIEHNRCLNCTTWRDVVKILEEDGFHREWEVAPRNPFNVNNCMMATLITCASTWEKDLSADGDIESNPGPLQAFSEMYLKCLGKKLVPEESDYNLKLYQLVLKYWPRDEFGPQHNCAIFRLYNKYFMAYRFRGRWFASKSSMHSVVPMRASLCCSSYVRDLTRENVEPNPGPDPISEVNQHAQKTQNRFPTYEFEKVIVDQEFKFKCTCFYLDKKTESHAHFSKKNAKMDAAEKMLRLIY</sequence>
<dbReference type="GO" id="GO:0003723">
    <property type="term" value="F:RNA binding"/>
    <property type="evidence" value="ECO:0007669"/>
    <property type="project" value="UniProtKB-UniRule"/>
</dbReference>
<proteinExistence type="predicted"/>
<evidence type="ECO:0000259" key="2">
    <source>
        <dbReference type="PROSITE" id="PS50137"/>
    </source>
</evidence>
<dbReference type="EMBL" id="KY026790">
    <property type="protein sequence ID" value="AQX34666.1"/>
    <property type="molecule type" value="Genomic_RNA"/>
</dbReference>
<dbReference type="SUPFAM" id="SSF54768">
    <property type="entry name" value="dsRNA-binding domain-like"/>
    <property type="match status" value="1"/>
</dbReference>
<dbReference type="PROSITE" id="PS50137">
    <property type="entry name" value="DS_RBD"/>
    <property type="match status" value="1"/>
</dbReference>
<feature type="domain" description="DRBM" evidence="2">
    <location>
        <begin position="357"/>
        <end position="424"/>
    </location>
</feature>
<protein>
    <submittedName>
        <fullName evidence="3">NSP1-2</fullName>
    </submittedName>
</protein>
<dbReference type="Gene3D" id="3.30.160.20">
    <property type="match status" value="1"/>
</dbReference>
<keyword evidence="1" id="KW-0694">RNA-binding</keyword>